<name>A0A223NRS5_9SPHI</name>
<keyword evidence="2" id="KW-1185">Reference proteome</keyword>
<reference evidence="1 2" key="1">
    <citation type="submission" date="2017-08" db="EMBL/GenBank/DDBJ databases">
        <title>Complete genome sequence of Mucilaginibacter sp. strain BJC16-A31.</title>
        <authorList>
            <consortium name="Henan University of Science and Technology"/>
            <person name="You X."/>
        </authorList>
    </citation>
    <scope>NUCLEOTIDE SEQUENCE [LARGE SCALE GENOMIC DNA]</scope>
    <source>
        <strain evidence="1 2">BJC16-A31</strain>
    </source>
</reference>
<evidence type="ECO:0000313" key="1">
    <source>
        <dbReference type="EMBL" id="ASU32563.1"/>
    </source>
</evidence>
<proteinExistence type="predicted"/>
<dbReference type="KEGG" id="muc:MuYL_0660"/>
<dbReference type="Proteomes" id="UP000215002">
    <property type="component" value="Chromosome"/>
</dbReference>
<sequence>MMPMKSEWINGWKDANILSKENYDVINIITIGSFSFFDAD</sequence>
<accession>A0A223NRS5</accession>
<organism evidence="1 2">
    <name type="scientific">Mucilaginibacter xinganensis</name>
    <dbReference type="NCBI Taxonomy" id="1234841"/>
    <lineage>
        <taxon>Bacteria</taxon>
        <taxon>Pseudomonadati</taxon>
        <taxon>Bacteroidota</taxon>
        <taxon>Sphingobacteriia</taxon>
        <taxon>Sphingobacteriales</taxon>
        <taxon>Sphingobacteriaceae</taxon>
        <taxon>Mucilaginibacter</taxon>
    </lineage>
</organism>
<evidence type="ECO:0000313" key="2">
    <source>
        <dbReference type="Proteomes" id="UP000215002"/>
    </source>
</evidence>
<gene>
    <name evidence="1" type="ORF">MuYL_0660</name>
</gene>
<dbReference type="AlphaFoldDB" id="A0A223NRS5"/>
<protein>
    <submittedName>
        <fullName evidence="1">Uncharacterized protein</fullName>
    </submittedName>
</protein>
<dbReference type="EMBL" id="CP022743">
    <property type="protein sequence ID" value="ASU32563.1"/>
    <property type="molecule type" value="Genomic_DNA"/>
</dbReference>